<dbReference type="NCBIfam" id="NF038161">
    <property type="entry name" value="lant_II_LchA2"/>
    <property type="match status" value="1"/>
</dbReference>
<name>A0A8J4M2N3_9BACL</name>
<evidence type="ECO:0000313" key="2">
    <source>
        <dbReference type="Proteomes" id="UP000677918"/>
    </source>
</evidence>
<organism evidence="1 2">
    <name type="scientific">Xylanibacillus composti</name>
    <dbReference type="NCBI Taxonomy" id="1572762"/>
    <lineage>
        <taxon>Bacteria</taxon>
        <taxon>Bacillati</taxon>
        <taxon>Bacillota</taxon>
        <taxon>Bacilli</taxon>
        <taxon>Bacillales</taxon>
        <taxon>Paenibacillaceae</taxon>
        <taxon>Xylanibacillus</taxon>
    </lineage>
</organism>
<dbReference type="AlphaFoldDB" id="A0A8J4M2N3"/>
<dbReference type="RefSeq" id="WP_213411920.1">
    <property type="nucleotide sequence ID" value="NZ_BOVK01000024.1"/>
</dbReference>
<protein>
    <submittedName>
        <fullName evidence="1">Uncharacterized protein</fullName>
    </submittedName>
</protein>
<dbReference type="EMBL" id="BOVK01000024">
    <property type="protein sequence ID" value="GIQ69112.1"/>
    <property type="molecule type" value="Genomic_DNA"/>
</dbReference>
<proteinExistence type="predicted"/>
<comment type="caution">
    <text evidence="1">The sequence shown here is derived from an EMBL/GenBank/DDBJ whole genome shotgun (WGS) entry which is preliminary data.</text>
</comment>
<keyword evidence="2" id="KW-1185">Reference proteome</keyword>
<evidence type="ECO:0000313" key="1">
    <source>
        <dbReference type="EMBL" id="GIQ69112.1"/>
    </source>
</evidence>
<reference evidence="1" key="1">
    <citation type="submission" date="2021-04" db="EMBL/GenBank/DDBJ databases">
        <title>Draft genome sequence of Xylanibacillus composti strain K13.</title>
        <authorList>
            <person name="Uke A."/>
            <person name="Chhe C."/>
            <person name="Baramee S."/>
            <person name="Kosugi A."/>
        </authorList>
    </citation>
    <scope>NUCLEOTIDE SEQUENCE</scope>
    <source>
        <strain evidence="1">K13</strain>
    </source>
</reference>
<sequence length="59" mass="6320">MKALEMIGEVNEAELMELAGAGEVEQRSSWPCAITPPVIIYTIQDSSNSCPTTACSSRC</sequence>
<gene>
    <name evidence="1" type="ORF">XYCOK13_19360</name>
</gene>
<accession>A0A8J4M2N3</accession>
<dbReference type="Proteomes" id="UP000677918">
    <property type="component" value="Unassembled WGS sequence"/>
</dbReference>